<accession>A0ABR1UIZ0</accession>
<comment type="caution">
    <text evidence="2">The sequence shown here is derived from an EMBL/GenBank/DDBJ whole genome shotgun (WGS) entry which is preliminary data.</text>
</comment>
<dbReference type="Gene3D" id="3.50.50.60">
    <property type="entry name" value="FAD/NAD(P)-binding domain"/>
    <property type="match status" value="2"/>
</dbReference>
<dbReference type="PRINTS" id="PR00411">
    <property type="entry name" value="PNDRDTASEI"/>
</dbReference>
<reference evidence="2 3" key="1">
    <citation type="submission" date="2023-01" db="EMBL/GenBank/DDBJ databases">
        <title>Analysis of 21 Apiospora genomes using comparative genomics revels a genus with tremendous synthesis potential of carbohydrate active enzymes and secondary metabolites.</title>
        <authorList>
            <person name="Sorensen T."/>
        </authorList>
    </citation>
    <scope>NUCLEOTIDE SEQUENCE [LARGE SCALE GENOMIC DNA]</scope>
    <source>
        <strain evidence="2 3">CBS 83171</strain>
    </source>
</reference>
<dbReference type="InterPro" id="IPR036188">
    <property type="entry name" value="FAD/NAD-bd_sf"/>
</dbReference>
<dbReference type="PRINTS" id="PR00368">
    <property type="entry name" value="FADPNR"/>
</dbReference>
<protein>
    <submittedName>
        <fullName evidence="2">Pyridine nucleotide-disulfide oxidoreductase</fullName>
    </submittedName>
</protein>
<evidence type="ECO:0000313" key="3">
    <source>
        <dbReference type="Proteomes" id="UP001446871"/>
    </source>
</evidence>
<dbReference type="EMBL" id="JAQQWM010000007">
    <property type="protein sequence ID" value="KAK8057829.1"/>
    <property type="molecule type" value="Genomic_DNA"/>
</dbReference>
<proteinExistence type="predicted"/>
<evidence type="ECO:0000259" key="1">
    <source>
        <dbReference type="Pfam" id="PF07992"/>
    </source>
</evidence>
<sequence>MMDSHNQGVRSTANPFKVLIAGGCYSGLAAAINLLDKCDSALDSRIPVSITIVDERSGFCTPRNRLPLALSSKDYADKCWVDFADVKILQRPDVRFVHGRVQKVDPATRTATIQESASDKPTEETYDYFIAATGLRRAWPVVPQSLTRKTYLREAGGHIDAVRGSRHPVLVVGGGAVGIEMAAELKMVAPDVQVTLAHSRDKLLSAEPLPDDVKDRALELVREAGVETLMGHRLLSSLPLKPEGELGHADSGYEVEFTNGHKMTASVVIEAISRSVPSTDYLPAAALAGDTKLVNIRPTMQIALTEAELPNADRHFAIGDLINWSGIKRCGAAMHEGRFAGLNIHQLMLQELSSFSSSSSDKEKHVPEFQELAEIPPMIGLAVGKMGLSYGPDVGMQSGEDVLKLFFEDDLGFNIVWRYLRLGQDPVKV</sequence>
<organism evidence="2 3">
    <name type="scientific">Apiospora saccharicola</name>
    <dbReference type="NCBI Taxonomy" id="335842"/>
    <lineage>
        <taxon>Eukaryota</taxon>
        <taxon>Fungi</taxon>
        <taxon>Dikarya</taxon>
        <taxon>Ascomycota</taxon>
        <taxon>Pezizomycotina</taxon>
        <taxon>Sordariomycetes</taxon>
        <taxon>Xylariomycetidae</taxon>
        <taxon>Amphisphaeriales</taxon>
        <taxon>Apiosporaceae</taxon>
        <taxon>Apiospora</taxon>
    </lineage>
</organism>
<evidence type="ECO:0000313" key="2">
    <source>
        <dbReference type="EMBL" id="KAK8057829.1"/>
    </source>
</evidence>
<feature type="domain" description="FAD/NAD(P)-binding" evidence="1">
    <location>
        <begin position="16"/>
        <end position="337"/>
    </location>
</feature>
<dbReference type="PANTHER" id="PTHR43735:SF24">
    <property type="entry name" value="NUCLEOTIDE-DISULPHIDE OXIDOREDUCTASE AMID-LIKE, PUTATIVE (AFU_ORTHOLOGUE AFUA_1G17180)-RELATED"/>
    <property type="match status" value="1"/>
</dbReference>
<keyword evidence="3" id="KW-1185">Reference proteome</keyword>
<dbReference type="PANTHER" id="PTHR43735">
    <property type="entry name" value="APOPTOSIS-INDUCING FACTOR 1"/>
    <property type="match status" value="1"/>
</dbReference>
<dbReference type="InterPro" id="IPR023753">
    <property type="entry name" value="FAD/NAD-binding_dom"/>
</dbReference>
<dbReference type="Pfam" id="PF07992">
    <property type="entry name" value="Pyr_redox_2"/>
    <property type="match status" value="1"/>
</dbReference>
<gene>
    <name evidence="2" type="ORF">PG996_011766</name>
</gene>
<dbReference type="SUPFAM" id="SSF51905">
    <property type="entry name" value="FAD/NAD(P)-binding domain"/>
    <property type="match status" value="1"/>
</dbReference>
<dbReference type="Proteomes" id="UP001446871">
    <property type="component" value="Unassembled WGS sequence"/>
</dbReference>
<name>A0ABR1UIZ0_9PEZI</name>